<dbReference type="PROSITE" id="PS00092">
    <property type="entry name" value="N6_MTASE"/>
    <property type="match status" value="1"/>
</dbReference>
<dbReference type="RefSeq" id="WP_186836000.1">
    <property type="nucleotide sequence ID" value="NZ_JACOPD010000001.1"/>
</dbReference>
<evidence type="ECO:0000313" key="7">
    <source>
        <dbReference type="EMBL" id="MBC5679751.1"/>
    </source>
</evidence>
<evidence type="ECO:0000256" key="2">
    <source>
        <dbReference type="ARBA" id="ARBA00022603"/>
    </source>
</evidence>
<dbReference type="InterPro" id="IPR002941">
    <property type="entry name" value="DNA_methylase_N4/N6"/>
</dbReference>
<keyword evidence="2" id="KW-0489">Methyltransferase</keyword>
<reference evidence="7 8" key="1">
    <citation type="submission" date="2020-08" db="EMBL/GenBank/DDBJ databases">
        <title>Genome public.</title>
        <authorList>
            <person name="Liu C."/>
            <person name="Sun Q."/>
        </authorList>
    </citation>
    <scope>NUCLEOTIDE SEQUENCE [LARGE SCALE GENOMIC DNA]</scope>
    <source>
        <strain evidence="7 8">NSJ-43</strain>
    </source>
</reference>
<comment type="similarity">
    <text evidence="1">Belongs to the N(4)/N(6)-methyltransferase family.</text>
</comment>
<evidence type="ECO:0000313" key="8">
    <source>
        <dbReference type="Proteomes" id="UP000628463"/>
    </source>
</evidence>
<dbReference type="Gene3D" id="3.40.50.150">
    <property type="entry name" value="Vaccinia Virus protein VP39"/>
    <property type="match status" value="1"/>
</dbReference>
<comment type="caution">
    <text evidence="7">The sequence shown here is derived from an EMBL/GenBank/DDBJ whole genome shotgun (WGS) entry which is preliminary data.</text>
</comment>
<proteinExistence type="inferred from homology"/>
<keyword evidence="8" id="KW-1185">Reference proteome</keyword>
<evidence type="ECO:0000256" key="3">
    <source>
        <dbReference type="ARBA" id="ARBA00022679"/>
    </source>
</evidence>
<accession>A0ABR7FX60</accession>
<name>A0ABR7FX60_9FIRM</name>
<dbReference type="InterPro" id="IPR002295">
    <property type="entry name" value="N4/N6-MTase_EcoPI_Mod-like"/>
</dbReference>
<organism evidence="7 8">
    <name type="scientific">Lachnospira hominis</name>
    <name type="common">ex Liu et al. 2021</name>
    <dbReference type="NCBI Taxonomy" id="2763051"/>
    <lineage>
        <taxon>Bacteria</taxon>
        <taxon>Bacillati</taxon>
        <taxon>Bacillota</taxon>
        <taxon>Clostridia</taxon>
        <taxon>Lachnospirales</taxon>
        <taxon>Lachnospiraceae</taxon>
        <taxon>Lachnospira</taxon>
    </lineage>
</organism>
<dbReference type="EMBL" id="JACOPD010000001">
    <property type="protein sequence ID" value="MBC5679751.1"/>
    <property type="molecule type" value="Genomic_DNA"/>
</dbReference>
<dbReference type="Proteomes" id="UP000628463">
    <property type="component" value="Unassembled WGS sequence"/>
</dbReference>
<feature type="domain" description="DNA methylase N-4/N-6" evidence="6">
    <location>
        <begin position="107"/>
        <end position="435"/>
    </location>
</feature>
<evidence type="ECO:0000256" key="5">
    <source>
        <dbReference type="ARBA" id="ARBA00022747"/>
    </source>
</evidence>
<keyword evidence="5" id="KW-0680">Restriction system</keyword>
<keyword evidence="4" id="KW-0949">S-adenosyl-L-methionine</keyword>
<dbReference type="SUPFAM" id="SSF53335">
    <property type="entry name" value="S-adenosyl-L-methionine-dependent methyltransferases"/>
    <property type="match status" value="1"/>
</dbReference>
<dbReference type="PIRSF" id="PIRSF015855">
    <property type="entry name" value="TypeIII_Mtase_mKpnI"/>
    <property type="match status" value="1"/>
</dbReference>
<dbReference type="Pfam" id="PF01555">
    <property type="entry name" value="N6_N4_Mtase"/>
    <property type="match status" value="1"/>
</dbReference>
<keyword evidence="3" id="KW-0808">Transferase</keyword>
<dbReference type="InterPro" id="IPR029063">
    <property type="entry name" value="SAM-dependent_MTases_sf"/>
</dbReference>
<evidence type="ECO:0000256" key="1">
    <source>
        <dbReference type="ARBA" id="ARBA00006594"/>
    </source>
</evidence>
<gene>
    <name evidence="7" type="ORF">H8S01_02070</name>
</gene>
<protein>
    <submittedName>
        <fullName evidence="7">Site-specific DNA-methyltransferase</fullName>
    </submittedName>
</protein>
<dbReference type="PRINTS" id="PR00506">
    <property type="entry name" value="D21N6MTFRASE"/>
</dbReference>
<sequence length="637" mass="74256">MANLSKIKRDDLIDRIEALKTQYKDDEDTKLLLNTVINELTGKKYGLVWEQHEENVDKKMETAIPVFDEIKECEICGNPDDEKINFLLEGDNLHSLKLLEKTHKGKIDVIYIDPPYNTGNKDFVYMDEFVKKEDAYRHSMWLSFMSERLNIAYDLLKEDGLIFLSIDDNEFSQLKILMDEIFTEENFVISMPRITKKSGKTTTAYAKNHDYILVYTKRNQDIFAMEEHVDPAFKYSDEFEKERGKYKLNQTLDYDSLQYSSSLDYPLEIEGETFYAGGDIEKWKERKAGNHKRADWAWRWSKKLFDFGYKNGFVVIKRKNDGSARIYTKTYLNAKIDKDENGEPCIIYNKRTKATSSIEFINNIYSNDNAKKDLKAFGLEDEFDYSKPVALIKKLIKAYYRKDAIILDFFAGSGTTGQAVMELNIEDGGNRRFILCTNNQNNICEEITYKRIGDVINTYHYQKCTEEILFEHEIKLKDIKDSTELLENIESIKKENKSQFKKFQIKVVDGIIKLIGKTEILDLTGIPANLKYYKTDFVDKYSDDPDYFIEDALMEHIVEMIQLENGISIDNDKYVVLLTDEDAEEFESNIDSYNPIKVYIDGTVFLSRKIMDKLDTEGVEVLPIPDYYFAKDIKGGN</sequence>
<evidence type="ECO:0000256" key="4">
    <source>
        <dbReference type="ARBA" id="ARBA00022691"/>
    </source>
</evidence>
<dbReference type="InterPro" id="IPR002052">
    <property type="entry name" value="DNA_methylase_N6_adenine_CS"/>
</dbReference>
<evidence type="ECO:0000259" key="6">
    <source>
        <dbReference type="Pfam" id="PF01555"/>
    </source>
</evidence>